<feature type="region of interest" description="Disordered" evidence="1">
    <location>
        <begin position="65"/>
        <end position="91"/>
    </location>
</feature>
<dbReference type="Proteomes" id="UP000278962">
    <property type="component" value="Unassembled WGS sequence"/>
</dbReference>
<organism evidence="3 4">
    <name type="scientific">Solirubrobacter pauli</name>
    <dbReference type="NCBI Taxonomy" id="166793"/>
    <lineage>
        <taxon>Bacteria</taxon>
        <taxon>Bacillati</taxon>
        <taxon>Actinomycetota</taxon>
        <taxon>Thermoleophilia</taxon>
        <taxon>Solirubrobacterales</taxon>
        <taxon>Solirubrobacteraceae</taxon>
        <taxon>Solirubrobacter</taxon>
    </lineage>
</organism>
<keyword evidence="4" id="KW-1185">Reference proteome</keyword>
<name>A0A660LEZ6_9ACTN</name>
<comment type="caution">
    <text evidence="3">The sequence shown here is derived from an EMBL/GenBank/DDBJ whole genome shotgun (WGS) entry which is preliminary data.</text>
</comment>
<evidence type="ECO:0000313" key="4">
    <source>
        <dbReference type="Proteomes" id="UP000278962"/>
    </source>
</evidence>
<feature type="signal peptide" evidence="2">
    <location>
        <begin position="1"/>
        <end position="24"/>
    </location>
</feature>
<proteinExistence type="predicted"/>
<protein>
    <recommendedName>
        <fullName evidence="5">Collagen triple helix repeat protein</fullName>
    </recommendedName>
</protein>
<feature type="compositionally biased region" description="Low complexity" evidence="1">
    <location>
        <begin position="65"/>
        <end position="78"/>
    </location>
</feature>
<gene>
    <name evidence="3" type="ORF">C8N24_2339</name>
</gene>
<keyword evidence="2" id="KW-0732">Signal</keyword>
<sequence length="226" mass="23589">MRFSLKVAAATVAIAGVAAGVGQAAISNDGVVTMCVSTTGAVRVVDPTGPARPCGNTETVVPINQQGPVGPQGEVGPQGPAGPAGPASKPHMLAKWNSKNWNVGTSFSTLSKIELAQGAYHVTAKGTAWLTEQPYGRAWAAVTCELRIRHYNGVWDSLDATTVEVSDEGPEYGTFSLQGLTRVDTADTESVRLDCKDDGGPQGKYVLLRNVNLHVLPIGGYTQTKA</sequence>
<dbReference type="RefSeq" id="WP_121250182.1">
    <property type="nucleotide sequence ID" value="NZ_RBIL01000001.1"/>
</dbReference>
<dbReference type="Gene3D" id="1.20.5.320">
    <property type="entry name" value="6-Phosphogluconate Dehydrogenase, domain 3"/>
    <property type="match status" value="1"/>
</dbReference>
<evidence type="ECO:0000313" key="3">
    <source>
        <dbReference type="EMBL" id="RKQ92490.1"/>
    </source>
</evidence>
<evidence type="ECO:0008006" key="5">
    <source>
        <dbReference type="Google" id="ProtNLM"/>
    </source>
</evidence>
<dbReference type="AlphaFoldDB" id="A0A660LEZ6"/>
<evidence type="ECO:0000256" key="1">
    <source>
        <dbReference type="SAM" id="MobiDB-lite"/>
    </source>
</evidence>
<reference evidence="3 4" key="1">
    <citation type="submission" date="2018-10" db="EMBL/GenBank/DDBJ databases">
        <title>Genomic Encyclopedia of Archaeal and Bacterial Type Strains, Phase II (KMG-II): from individual species to whole genera.</title>
        <authorList>
            <person name="Goeker M."/>
        </authorList>
    </citation>
    <scope>NUCLEOTIDE SEQUENCE [LARGE SCALE GENOMIC DNA]</scope>
    <source>
        <strain evidence="3 4">DSM 14954</strain>
    </source>
</reference>
<dbReference type="EMBL" id="RBIL01000001">
    <property type="protein sequence ID" value="RKQ92490.1"/>
    <property type="molecule type" value="Genomic_DNA"/>
</dbReference>
<feature type="chain" id="PRO_5024978465" description="Collagen triple helix repeat protein" evidence="2">
    <location>
        <begin position="25"/>
        <end position="226"/>
    </location>
</feature>
<evidence type="ECO:0000256" key="2">
    <source>
        <dbReference type="SAM" id="SignalP"/>
    </source>
</evidence>
<accession>A0A660LEZ6</accession>